<dbReference type="PANTHER" id="PTHR13771:SF9">
    <property type="entry name" value="INTERCELLULAR ADHESION MOLECULE 5"/>
    <property type="match status" value="1"/>
</dbReference>
<dbReference type="InterPro" id="IPR013783">
    <property type="entry name" value="Ig-like_fold"/>
</dbReference>
<protein>
    <recommendedName>
        <fullName evidence="3">Ig-like domain-containing protein</fullName>
    </recommendedName>
</protein>
<keyword evidence="2" id="KW-1185">Reference proteome</keyword>
<dbReference type="AlphaFoldDB" id="A0A8C6L5A7"/>
<evidence type="ECO:0008006" key="3">
    <source>
        <dbReference type="Google" id="ProtNLM"/>
    </source>
</evidence>
<dbReference type="GeneTree" id="ENSGT00940000159005"/>
<dbReference type="Ensembl" id="ENSNFUT00015014771.1">
    <property type="protein sequence ID" value="ENSNFUP00015014069.1"/>
    <property type="gene ID" value="ENSNFUG00015006853.1"/>
</dbReference>
<reference evidence="1" key="3">
    <citation type="submission" date="2025-09" db="UniProtKB">
        <authorList>
            <consortium name="Ensembl"/>
        </authorList>
    </citation>
    <scope>IDENTIFICATION</scope>
</reference>
<dbReference type="GO" id="GO:0007155">
    <property type="term" value="P:cell adhesion"/>
    <property type="evidence" value="ECO:0007669"/>
    <property type="project" value="InterPro"/>
</dbReference>
<dbReference type="InterPro" id="IPR047012">
    <property type="entry name" value="ICAM_VCAM"/>
</dbReference>
<name>A0A8C6L5A7_NOTFU</name>
<proteinExistence type="predicted"/>
<dbReference type="InterPro" id="IPR036179">
    <property type="entry name" value="Ig-like_dom_sf"/>
</dbReference>
<sequence length="276" mass="31317">SDTIAEYGIILVFFHLPITGAKLECPIKITPDTMVLQYQSRGQSVDCKSTTNETNVKEIFWTTQQGDTLRSSAWFADTHKDWDPRPVCHGEFRGIGNCSKALHYILYKFPESVLIGVVDERSPALVGTVLQLQCDIVSVAPAQDLNVRWMFKRGNETIRPGTFSPYRSPVNVSCIMNITLQKIHNDIQVQCVAELNLGPTLPQPPSLTSSPLRITVLCEQYILLMTLIPQNEWSKSFYWVSHLLFHRFCSIQWRLVIEANLAAGFHAHRYIYSCGK</sequence>
<dbReference type="Gene3D" id="2.60.40.10">
    <property type="entry name" value="Immunoglobulins"/>
    <property type="match status" value="1"/>
</dbReference>
<dbReference type="SUPFAM" id="SSF48726">
    <property type="entry name" value="Immunoglobulin"/>
    <property type="match status" value="1"/>
</dbReference>
<accession>A0A8C6L5A7</accession>
<organism evidence="1 2">
    <name type="scientific">Nothobranchius furzeri</name>
    <name type="common">Turquoise killifish</name>
    <dbReference type="NCBI Taxonomy" id="105023"/>
    <lineage>
        <taxon>Eukaryota</taxon>
        <taxon>Metazoa</taxon>
        <taxon>Chordata</taxon>
        <taxon>Craniata</taxon>
        <taxon>Vertebrata</taxon>
        <taxon>Euteleostomi</taxon>
        <taxon>Actinopterygii</taxon>
        <taxon>Neopterygii</taxon>
        <taxon>Teleostei</taxon>
        <taxon>Neoteleostei</taxon>
        <taxon>Acanthomorphata</taxon>
        <taxon>Ovalentaria</taxon>
        <taxon>Atherinomorphae</taxon>
        <taxon>Cyprinodontiformes</taxon>
        <taxon>Nothobranchiidae</taxon>
        <taxon>Nothobranchius</taxon>
    </lineage>
</organism>
<evidence type="ECO:0000313" key="1">
    <source>
        <dbReference type="Ensembl" id="ENSNFUP00015014069.1"/>
    </source>
</evidence>
<dbReference type="PANTHER" id="PTHR13771">
    <property type="entry name" value="INTERCELLULAR ADHESION MOLECULE"/>
    <property type="match status" value="1"/>
</dbReference>
<dbReference type="Proteomes" id="UP000694548">
    <property type="component" value="Chromosome sgr05"/>
</dbReference>
<reference evidence="1" key="2">
    <citation type="submission" date="2025-08" db="UniProtKB">
        <authorList>
            <consortium name="Ensembl"/>
        </authorList>
    </citation>
    <scope>IDENTIFICATION</scope>
</reference>
<reference evidence="1" key="1">
    <citation type="submission" date="2014-08" db="EMBL/GenBank/DDBJ databases">
        <authorList>
            <person name="Senf B."/>
            <person name="Petzold A."/>
            <person name="Downie B.R."/>
            <person name="Koch P."/>
            <person name="Platzer M."/>
        </authorList>
    </citation>
    <scope>NUCLEOTIDE SEQUENCE [LARGE SCALE GENOMIC DNA]</scope>
    <source>
        <strain evidence="1">GRZ</strain>
    </source>
</reference>
<dbReference type="GO" id="GO:0005178">
    <property type="term" value="F:integrin binding"/>
    <property type="evidence" value="ECO:0007669"/>
    <property type="project" value="InterPro"/>
</dbReference>
<evidence type="ECO:0000313" key="2">
    <source>
        <dbReference type="Proteomes" id="UP000694548"/>
    </source>
</evidence>